<sequence>MNRAIMRAGGAIIFIFLGVFAAATGALAQPSESPLPPDITTDANGVDLITGNYYPPYPSIGIGDGPGALGVTRQGGKKYVDSNTGVINSAGSGKLAVTLFGETRIWTSVGGGVYEPDDGHGGTLEYQSSHPQYTYTTADGVVAEYTIATSGLTPIEANIASVDAVIFPSGERVEFAYALQSQCNAYHPITGQCIALIQAVRLERIRSTLGYELTYDYGSDTCCGASWYTATSIVASSYFGSGSWQTLSFSHNGSTEEITDAAGRTHAYTRSADGITGYKGPGASSNDVTVTYDGSGRVYQLTKFGLTWTYAYSDNGSTRTTTITDNDGHTRTVVSDMNSSRVTSNTNDLNQTTSYEYDSYGRMTEVHAPEGNYTKYTYDSRGNVTAVREYAKGGGSNILTYQASYPSSCSNPRTCNQPSWTKDAYGRQTDYTYNGTHGGVLTVKAPSPGSGIARPQTTYGYSLQTIYSYQHATYSTSAYRLTSVSSCASTGSSTCSGSASETKTEIAYGINDRLPSSVTVKAGNNSVSATSAVTYNNKRFPVLVDGPLPGSADFTRTLYTPGGQVAGTIGPDPDGGGPLKYRATKITYNSRGQPYLTQTGTTTSGTSLASFSALQSTTTDYDSYGRQKRRSFSAGGTTYAVVDLQYRGDNGLLNCVSRRMNPSIFGSTPSGCSMGTEGSFGEDRQTQTLYDALHRPVHVITARNTTARIDEYRTYTTNGLVATVTDGEGNKTTYEYDNYDRRVKTRYPSTSQGAGVSSSSDYEQWTYRDTGAVATYRNRAGFTRTFSYDNLERRIGATGGGGLTTRVYEYDNLGRVTKLDGDGVTYVSYDYDALGRLLMDRQAGSEKMFYEYDDAGRMTKMIWPDNFYVNYDYDLSGAVTKVRENGASSGVGVLAEYEYDDLGRRTKLTRGNGTVTEYDYDGASRLTEIDDNLSGTTHDQTLNFSYNPAGQIMQRTSANDLYAFLDHYNIDADAIINGLNQATSVDGNSVSYDNNGNLTSYDGVSYSYDDENFMTSGNGATLHYDAAGRLRYATKSGLPSTRYIYSGETVVAEEDSSFDITRRYVHGAGADEPLVWYEGDDTSDRRFLIPDERGSIVAITNSSGAVTGVNTYDAYGQPGAGNVGTFQYTGQVFVEHVGLYYYKARWYNHELGRFMQTDPIGYSDGINMYGYVGGDPVNGTDPSGLSDKKQNTKPDDPVGADLWEFVTNSPGANVSCSGGCGRTTSGLSAAASGYANHAQAKSFTALGGSVGLAGTSQGTPSKIQNTSILGGSKAWSQGRSIDSKNYEKLSNIWNTPSVLKPILKVAELTALPVPPANAQFILQSRVLLPDGKVLLYAPPSYRLYQDGPVAWLAPPGWRPEWGRNPEGRANTIRIMPPNARYPSGYFRVYNSVGQPISVITGKPGTRAETHFPLDGMVAMPGY</sequence>
<evidence type="ECO:0000313" key="6">
    <source>
        <dbReference type="Proteomes" id="UP000239504"/>
    </source>
</evidence>
<evidence type="ECO:0000259" key="4">
    <source>
        <dbReference type="Pfam" id="PF25023"/>
    </source>
</evidence>
<dbReference type="EMBL" id="PJCH01000003">
    <property type="protein sequence ID" value="PQA89215.1"/>
    <property type="molecule type" value="Genomic_DNA"/>
</dbReference>
<comment type="caution">
    <text evidence="5">The sequence shown here is derived from an EMBL/GenBank/DDBJ whole genome shotgun (WGS) entry which is preliminary data.</text>
</comment>
<feature type="signal peptide" evidence="3">
    <location>
        <begin position="1"/>
        <end position="28"/>
    </location>
</feature>
<keyword evidence="1" id="KW-0677">Repeat</keyword>
<dbReference type="Pfam" id="PF05593">
    <property type="entry name" value="RHS_repeat"/>
    <property type="match status" value="2"/>
</dbReference>
<feature type="domain" description="Teneurin-like YD-shell" evidence="4">
    <location>
        <begin position="919"/>
        <end position="1049"/>
    </location>
</feature>
<dbReference type="InterPro" id="IPR022385">
    <property type="entry name" value="Rhs_assc_core"/>
</dbReference>
<dbReference type="InterPro" id="IPR006530">
    <property type="entry name" value="YD"/>
</dbReference>
<evidence type="ECO:0000256" key="2">
    <source>
        <dbReference type="SAM" id="MobiDB-lite"/>
    </source>
</evidence>
<feature type="chain" id="PRO_5015518469" description="Teneurin-like YD-shell domain-containing protein" evidence="3">
    <location>
        <begin position="29"/>
        <end position="1422"/>
    </location>
</feature>
<gene>
    <name evidence="5" type="ORF">CW354_04560</name>
</gene>
<name>A0A2S7K9N9_9PROT</name>
<dbReference type="RefSeq" id="WP_104828853.1">
    <property type="nucleotide sequence ID" value="NZ_PJCH01000003.1"/>
</dbReference>
<dbReference type="OrthoDB" id="7169608at2"/>
<organism evidence="5 6">
    <name type="scientific">Hyphococcus luteus</name>
    <dbReference type="NCBI Taxonomy" id="2058213"/>
    <lineage>
        <taxon>Bacteria</taxon>
        <taxon>Pseudomonadati</taxon>
        <taxon>Pseudomonadota</taxon>
        <taxon>Alphaproteobacteria</taxon>
        <taxon>Parvularculales</taxon>
        <taxon>Parvularculaceae</taxon>
        <taxon>Hyphococcus</taxon>
    </lineage>
</organism>
<keyword evidence="3" id="KW-0732">Signal</keyword>
<protein>
    <recommendedName>
        <fullName evidence="4">Teneurin-like YD-shell domain-containing protein</fullName>
    </recommendedName>
</protein>
<accession>A0A2S7K9N9</accession>
<dbReference type="PANTHER" id="PTHR32305">
    <property type="match status" value="1"/>
</dbReference>
<evidence type="ECO:0000256" key="3">
    <source>
        <dbReference type="SAM" id="SignalP"/>
    </source>
</evidence>
<dbReference type="Pfam" id="PF25023">
    <property type="entry name" value="TEN_YD-shell"/>
    <property type="match status" value="1"/>
</dbReference>
<feature type="compositionally biased region" description="Basic and acidic residues" evidence="2">
    <location>
        <begin position="1186"/>
        <end position="1196"/>
    </location>
</feature>
<dbReference type="PANTHER" id="PTHR32305:SF15">
    <property type="entry name" value="PROTEIN RHSA-RELATED"/>
    <property type="match status" value="1"/>
</dbReference>
<feature type="region of interest" description="Disordered" evidence="2">
    <location>
        <begin position="1177"/>
        <end position="1197"/>
    </location>
</feature>
<dbReference type="InterPro" id="IPR031325">
    <property type="entry name" value="RHS_repeat"/>
</dbReference>
<dbReference type="NCBIfam" id="TIGR03696">
    <property type="entry name" value="Rhs_assc_core"/>
    <property type="match status" value="1"/>
</dbReference>
<proteinExistence type="predicted"/>
<evidence type="ECO:0000313" key="5">
    <source>
        <dbReference type="EMBL" id="PQA89215.1"/>
    </source>
</evidence>
<dbReference type="InterPro" id="IPR050708">
    <property type="entry name" value="T6SS_VgrG/RHS"/>
</dbReference>
<reference evidence="5 6" key="1">
    <citation type="submission" date="2017-12" db="EMBL/GenBank/DDBJ databases">
        <authorList>
            <person name="Hurst M.R.H."/>
        </authorList>
    </citation>
    <scope>NUCLEOTIDE SEQUENCE [LARGE SCALE GENOMIC DNA]</scope>
    <source>
        <strain evidence="5 6">SY-3-19</strain>
    </source>
</reference>
<dbReference type="InterPro" id="IPR056823">
    <property type="entry name" value="TEN-like_YD-shell"/>
</dbReference>
<dbReference type="Gene3D" id="2.180.10.10">
    <property type="entry name" value="RHS repeat-associated core"/>
    <property type="match status" value="4"/>
</dbReference>
<dbReference type="NCBIfam" id="TIGR01643">
    <property type="entry name" value="YD_repeat_2x"/>
    <property type="match status" value="3"/>
</dbReference>
<dbReference type="Proteomes" id="UP000239504">
    <property type="component" value="Unassembled WGS sequence"/>
</dbReference>
<keyword evidence="6" id="KW-1185">Reference proteome</keyword>
<evidence type="ECO:0000256" key="1">
    <source>
        <dbReference type="ARBA" id="ARBA00022737"/>
    </source>
</evidence>